<evidence type="ECO:0000256" key="4">
    <source>
        <dbReference type="ARBA" id="ARBA00022692"/>
    </source>
</evidence>
<evidence type="ECO:0000256" key="1">
    <source>
        <dbReference type="ARBA" id="ARBA00004141"/>
    </source>
</evidence>
<evidence type="ECO:0000259" key="9">
    <source>
        <dbReference type="Pfam" id="PF02714"/>
    </source>
</evidence>
<keyword evidence="5 8" id="KW-1133">Transmembrane helix</keyword>
<evidence type="ECO:0000256" key="3">
    <source>
        <dbReference type="ARBA" id="ARBA00022448"/>
    </source>
</evidence>
<organism evidence="12">
    <name type="scientific">Pinguiococcus pyrenoidosus</name>
    <dbReference type="NCBI Taxonomy" id="172671"/>
    <lineage>
        <taxon>Eukaryota</taxon>
        <taxon>Sar</taxon>
        <taxon>Stramenopiles</taxon>
        <taxon>Ochrophyta</taxon>
        <taxon>Pinguiophyceae</taxon>
        <taxon>Pinguiochrysidales</taxon>
        <taxon>Pinguiochrysidaceae</taxon>
        <taxon>Pinguiococcus</taxon>
    </lineage>
</organism>
<evidence type="ECO:0000256" key="7">
    <source>
        <dbReference type="SAM" id="MobiDB-lite"/>
    </source>
</evidence>
<evidence type="ECO:0000256" key="6">
    <source>
        <dbReference type="ARBA" id="ARBA00023136"/>
    </source>
</evidence>
<feature type="transmembrane region" description="Helical" evidence="8">
    <location>
        <begin position="904"/>
        <end position="927"/>
    </location>
</feature>
<sequence length="1107" mass="121887">MSDDDEATYRGWDAIVSTLQVSSLLGSILYMLFEAGRQLNNGRTSAYGGNYVSFLKLPYGNDRKVPRYVDVDPDTGAGTGPDLPERPSFLGGWLQPVIQVDGEQQLLDLVGLDAFVLLRFLRMQCRIFSFVAFWGVVVLIPLYDSGAKNVDDTFYQTTMANMAQGSKNLWVVTLCAYFFTLYALYLLSEEYRDFVQLRHQFFVHGSRETAPQARYTVLVEMIPPHLRTNAALYKYFNELFPGQVHSAIVCLNTRKLAAIMRRREQVASLLEKYTLLDNADPDGAPHMFKPWGFFGSRNTDQQQEVIYAASASLKVLAKKETNREWAVRWLRILGCCESSAPQPAVEFLGALLELLNDEVIAIQKKYSDDAHRAEIVAAAEMPLLSSLLFSMEENIGTIIDVPRGALEGARQPGFEMDGDRRGQQPAQPAPPAPPAPPGQPAQPESAGTLGEESKDNDLARTPSLESYPDDVESSRLSVRFSGRFSESGISSKRASVPRPPKLKLKRRASLVRRIVDAASAMSPQHGGVGGERGSLSLVASGSGSSSTLKNKLLDEDYTGDATSPQTPPPESNLDYGTMQPPSQQGSDEEQKPEPGTANFVTSILAGMGKTAVDGTTAVGRTGVSQILDNTKIAVGGAIGGLGNAIATLEALTIGSDASNTGFVTFTSLAATASAHQCLLTNAEVKGTKMTAVQAPEPRDIVWKNVANTLDEARSRRLLAMLAFATLALLFNVPIGLCVAATNRDTLIRAFPSLEEYQDEQWFQLLSTYLPTLAALGIVQLTPLIFLVSAEFYERYKTMVMIQTVILRRFFNVQLAFVYITVTAGSVTDAIFDIIEDPSKILSILGNALPAQGSYFMGVMIIRILQGLTWELSRLHVIFPYLVCGNKEKKLMGEREILDRTDPRAFPYGWVYPAVLMSTIIGFCFQLICPLISIAVMIYFFLAYIIYKHQLIYVYINSSESGGAFFFPAFSRTITAMLAGQLTLAGYMVIKEGFGQASFVLVLPGITIFAAYMLHEKYERPAKTLAFERAAYVDRILSGGGPMAQVSGDAEAPPTWTETGRTSMSGEEVDSEASEFYDWRHTFTEKAYQQPELRSTERVEPMPSRWMQ</sequence>
<evidence type="ECO:0000256" key="8">
    <source>
        <dbReference type="SAM" id="Phobius"/>
    </source>
</evidence>
<evidence type="ECO:0000259" key="10">
    <source>
        <dbReference type="Pfam" id="PF13967"/>
    </source>
</evidence>
<feature type="region of interest" description="Disordered" evidence="7">
    <location>
        <begin position="1043"/>
        <end position="1067"/>
    </location>
</feature>
<dbReference type="GO" id="GO:0005886">
    <property type="term" value="C:plasma membrane"/>
    <property type="evidence" value="ECO:0007669"/>
    <property type="project" value="TreeGrafter"/>
</dbReference>
<dbReference type="AlphaFoldDB" id="A0A7R9UFD0"/>
<feature type="transmembrane region" description="Helical" evidence="8">
    <location>
        <begin position="933"/>
        <end position="955"/>
    </location>
</feature>
<dbReference type="Pfam" id="PF14703">
    <property type="entry name" value="PHM7_cyt"/>
    <property type="match status" value="1"/>
</dbReference>
<feature type="compositionally biased region" description="Low complexity" evidence="7">
    <location>
        <begin position="533"/>
        <end position="548"/>
    </location>
</feature>
<dbReference type="EMBL" id="HBEA01017809">
    <property type="protein sequence ID" value="CAD8264017.1"/>
    <property type="molecule type" value="Transcribed_RNA"/>
</dbReference>
<dbReference type="InterPro" id="IPR003864">
    <property type="entry name" value="CSC1/OSCA1-like_7TM"/>
</dbReference>
<feature type="region of interest" description="Disordered" evidence="7">
    <location>
        <begin position="408"/>
        <end position="507"/>
    </location>
</feature>
<feature type="transmembrane region" description="Helical" evidence="8">
    <location>
        <begin position="761"/>
        <end position="788"/>
    </location>
</feature>
<feature type="transmembrane region" description="Helical" evidence="8">
    <location>
        <begin position="12"/>
        <end position="33"/>
    </location>
</feature>
<reference evidence="12" key="1">
    <citation type="submission" date="2021-01" db="EMBL/GenBank/DDBJ databases">
        <authorList>
            <person name="Corre E."/>
            <person name="Pelletier E."/>
            <person name="Niang G."/>
            <person name="Scheremetjew M."/>
            <person name="Finn R."/>
            <person name="Kale V."/>
            <person name="Holt S."/>
            <person name="Cochrane G."/>
            <person name="Meng A."/>
            <person name="Brown T."/>
            <person name="Cohen L."/>
        </authorList>
    </citation>
    <scope>NUCLEOTIDE SEQUENCE</scope>
    <source>
        <strain evidence="12">CCMP2078</strain>
    </source>
</reference>
<dbReference type="Pfam" id="PF13967">
    <property type="entry name" value="RSN1_TM"/>
    <property type="match status" value="1"/>
</dbReference>
<dbReference type="InterPro" id="IPR045122">
    <property type="entry name" value="Csc1-like"/>
</dbReference>
<protein>
    <recommendedName>
        <fullName evidence="13">CSC1/OSCA1-like 7TM region domain-containing protein</fullName>
    </recommendedName>
</protein>
<feature type="compositionally biased region" description="Polar residues" evidence="7">
    <location>
        <begin position="1055"/>
        <end position="1064"/>
    </location>
</feature>
<evidence type="ECO:0000256" key="5">
    <source>
        <dbReference type="ARBA" id="ARBA00022989"/>
    </source>
</evidence>
<evidence type="ECO:0000313" key="12">
    <source>
        <dbReference type="EMBL" id="CAD8264017.1"/>
    </source>
</evidence>
<evidence type="ECO:0008006" key="13">
    <source>
        <dbReference type="Google" id="ProtNLM"/>
    </source>
</evidence>
<feature type="domain" description="CSC1/OSCA1-like N-terminal transmembrane" evidence="10">
    <location>
        <begin position="88"/>
        <end position="190"/>
    </location>
</feature>
<feature type="domain" description="CSC1/OSCA1-like cytosolic" evidence="11">
    <location>
        <begin position="215"/>
        <end position="370"/>
    </location>
</feature>
<feature type="region of interest" description="Disordered" evidence="7">
    <location>
        <begin position="521"/>
        <end position="595"/>
    </location>
</feature>
<dbReference type="GO" id="GO:0005227">
    <property type="term" value="F:calcium-activated cation channel activity"/>
    <property type="evidence" value="ECO:0007669"/>
    <property type="project" value="InterPro"/>
</dbReference>
<name>A0A7R9UFD0_9STRA</name>
<evidence type="ECO:0000259" key="11">
    <source>
        <dbReference type="Pfam" id="PF14703"/>
    </source>
</evidence>
<dbReference type="InterPro" id="IPR032880">
    <property type="entry name" value="CSC1/OSCA1-like_N"/>
</dbReference>
<evidence type="ECO:0000256" key="2">
    <source>
        <dbReference type="ARBA" id="ARBA00007779"/>
    </source>
</evidence>
<comment type="similarity">
    <text evidence="2">Belongs to the CSC1 (TC 1.A.17) family.</text>
</comment>
<comment type="subcellular location">
    <subcellularLocation>
        <location evidence="1">Membrane</location>
        <topology evidence="1">Multi-pass membrane protein</topology>
    </subcellularLocation>
</comment>
<feature type="compositionally biased region" description="Pro residues" evidence="7">
    <location>
        <begin position="427"/>
        <end position="440"/>
    </location>
</feature>
<feature type="domain" description="CSC1/OSCA1-like 7TM region" evidence="9">
    <location>
        <begin position="715"/>
        <end position="986"/>
    </location>
</feature>
<keyword evidence="6 8" id="KW-0472">Membrane</keyword>
<proteinExistence type="inferred from homology"/>
<feature type="transmembrane region" description="Helical" evidence="8">
    <location>
        <begin position="995"/>
        <end position="1013"/>
    </location>
</feature>
<feature type="transmembrane region" description="Helical" evidence="8">
    <location>
        <begin position="169"/>
        <end position="188"/>
    </location>
</feature>
<feature type="transmembrane region" description="Helical" evidence="8">
    <location>
        <begin position="717"/>
        <end position="741"/>
    </location>
</feature>
<feature type="transmembrane region" description="Helical" evidence="8">
    <location>
        <begin position="809"/>
        <end position="834"/>
    </location>
</feature>
<accession>A0A7R9UFD0</accession>
<keyword evidence="4 8" id="KW-0812">Transmembrane</keyword>
<keyword evidence="3" id="KW-0813">Transport</keyword>
<feature type="transmembrane region" description="Helical" evidence="8">
    <location>
        <begin position="127"/>
        <end position="143"/>
    </location>
</feature>
<feature type="transmembrane region" description="Helical" evidence="8">
    <location>
        <begin position="962"/>
        <end position="989"/>
    </location>
</feature>
<dbReference type="PANTHER" id="PTHR13018:SF5">
    <property type="entry name" value="RE44586P"/>
    <property type="match status" value="1"/>
</dbReference>
<dbReference type="InterPro" id="IPR027815">
    <property type="entry name" value="CSC1/OSCA1-like_cyt"/>
</dbReference>
<gene>
    <name evidence="12" type="ORF">PPYR1160_LOCUS13520</name>
</gene>
<dbReference type="PANTHER" id="PTHR13018">
    <property type="entry name" value="PROBABLE MEMBRANE PROTEIN DUF221-RELATED"/>
    <property type="match status" value="1"/>
</dbReference>
<dbReference type="Pfam" id="PF02714">
    <property type="entry name" value="RSN1_7TM"/>
    <property type="match status" value="1"/>
</dbReference>